<organism evidence="7 8">
    <name type="scientific">Liquorilactobacillus nagelii</name>
    <dbReference type="NCBI Taxonomy" id="82688"/>
    <lineage>
        <taxon>Bacteria</taxon>
        <taxon>Bacillati</taxon>
        <taxon>Bacillota</taxon>
        <taxon>Bacilli</taxon>
        <taxon>Lactobacillales</taxon>
        <taxon>Lactobacillaceae</taxon>
        <taxon>Liquorilactobacillus</taxon>
    </lineage>
</organism>
<protein>
    <submittedName>
        <fullName evidence="7">Lactate dehydrogenase</fullName>
    </submittedName>
</protein>
<dbReference type="AlphaFoldDB" id="A0A3Q8CUV3"/>
<dbReference type="Pfam" id="PF02826">
    <property type="entry name" value="2-Hacid_dh_C"/>
    <property type="match status" value="1"/>
</dbReference>
<dbReference type="PANTHER" id="PTHR43026">
    <property type="entry name" value="2-HYDROXYACID DEHYDROGENASE HOMOLOG 1-RELATED"/>
    <property type="match status" value="1"/>
</dbReference>
<dbReference type="KEGG" id="lng:BSQ50_06640"/>
<dbReference type="RefSeq" id="WP_057885903.1">
    <property type="nucleotide sequence ID" value="NZ_CP018180.1"/>
</dbReference>
<dbReference type="SUPFAM" id="SSF52283">
    <property type="entry name" value="Formate/glycerate dehydrogenase catalytic domain-like"/>
    <property type="match status" value="1"/>
</dbReference>
<evidence type="ECO:0000259" key="6">
    <source>
        <dbReference type="Pfam" id="PF02826"/>
    </source>
</evidence>
<evidence type="ECO:0000256" key="4">
    <source>
        <dbReference type="RuleBase" id="RU003719"/>
    </source>
</evidence>
<sequence>MKFIAFNVRQDEQPYFESWEQQNQIEVKTVSGSLTNSSLKQVDGYDGVLALQTGKYPAEMFKDFKKYGVKVLSIRNVGTDNVDLAAAEANGVLVTNVPAYSPNAIAEFSVTQLLQLLRNTTVFRQKVAEQDFRWAPYVGKELRNLTVGVIGTGRIGRAAINIYRGFGAKVIAYDLYPNAQLQKEGIYVASYDDLFAQADVVTLHMPATAADHHLLNAQAFAKMKKGVYLINTARGTLVDSQALLAALKSGKVAGAALDTYEGESSLFNHDLRGQQIKDPVFNELMRQPNVLVTPHIAFYTTTAVENMVLISLNSAKSVCKTGTAETIVKIH</sequence>
<gene>
    <name evidence="7" type="ORF">BSQ50_06640</name>
</gene>
<evidence type="ECO:0000256" key="1">
    <source>
        <dbReference type="ARBA" id="ARBA00005854"/>
    </source>
</evidence>
<dbReference type="PROSITE" id="PS00065">
    <property type="entry name" value="D_2_HYDROXYACID_DH_1"/>
    <property type="match status" value="1"/>
</dbReference>
<dbReference type="InterPro" id="IPR029752">
    <property type="entry name" value="D-isomer_DH_CS1"/>
</dbReference>
<comment type="similarity">
    <text evidence="1 4">Belongs to the D-isomer specific 2-hydroxyacid dehydrogenase family.</text>
</comment>
<dbReference type="GO" id="GO:0004617">
    <property type="term" value="F:phosphoglycerate dehydrogenase activity"/>
    <property type="evidence" value="ECO:0007669"/>
    <property type="project" value="UniProtKB-ARBA"/>
</dbReference>
<evidence type="ECO:0000313" key="8">
    <source>
        <dbReference type="Proteomes" id="UP000324497"/>
    </source>
</evidence>
<dbReference type="InterPro" id="IPR029753">
    <property type="entry name" value="D-isomer_DH_CS"/>
</dbReference>
<dbReference type="GO" id="GO:0047545">
    <property type="term" value="F:(S)-2-hydroxyglutarate dehydrogenase activity"/>
    <property type="evidence" value="ECO:0007669"/>
    <property type="project" value="UniProtKB-ARBA"/>
</dbReference>
<evidence type="ECO:0000256" key="3">
    <source>
        <dbReference type="ARBA" id="ARBA00023027"/>
    </source>
</evidence>
<accession>A0A3Q8CUV3</accession>
<dbReference type="CDD" id="cd12186">
    <property type="entry name" value="LDH"/>
    <property type="match status" value="1"/>
</dbReference>
<dbReference type="FunFam" id="3.40.50.720:FF:000041">
    <property type="entry name" value="D-3-phosphoglycerate dehydrogenase"/>
    <property type="match status" value="1"/>
</dbReference>
<keyword evidence="8" id="KW-1185">Reference proteome</keyword>
<dbReference type="EMBL" id="CP018180">
    <property type="protein sequence ID" value="AUJ32263.1"/>
    <property type="molecule type" value="Genomic_DNA"/>
</dbReference>
<dbReference type="InterPro" id="IPR036291">
    <property type="entry name" value="NAD(P)-bd_dom_sf"/>
</dbReference>
<dbReference type="InterPro" id="IPR006140">
    <property type="entry name" value="D-isomer_DH_NAD-bd"/>
</dbReference>
<evidence type="ECO:0000313" key="7">
    <source>
        <dbReference type="EMBL" id="AUJ32263.1"/>
    </source>
</evidence>
<name>A0A3Q8CUV3_9LACO</name>
<dbReference type="InterPro" id="IPR058205">
    <property type="entry name" value="D-LDH-like"/>
</dbReference>
<dbReference type="GO" id="GO:0008720">
    <property type="term" value="F:D-lactate dehydrogenase (NAD+) activity"/>
    <property type="evidence" value="ECO:0007669"/>
    <property type="project" value="TreeGrafter"/>
</dbReference>
<keyword evidence="3" id="KW-0520">NAD</keyword>
<dbReference type="GO" id="GO:0006564">
    <property type="term" value="P:L-serine biosynthetic process"/>
    <property type="evidence" value="ECO:0007669"/>
    <property type="project" value="UniProtKB-ARBA"/>
</dbReference>
<dbReference type="Gene3D" id="3.40.50.720">
    <property type="entry name" value="NAD(P)-binding Rossmann-like Domain"/>
    <property type="match status" value="2"/>
</dbReference>
<evidence type="ECO:0000256" key="2">
    <source>
        <dbReference type="ARBA" id="ARBA00023002"/>
    </source>
</evidence>
<reference evidence="7 8" key="1">
    <citation type="submission" date="2016-11" db="EMBL/GenBank/DDBJ databases">
        <title>Interaction between Lactobacillus species and yeast in water kefir.</title>
        <authorList>
            <person name="Behr J."/>
            <person name="Xu D."/>
            <person name="Vogel R.F."/>
        </authorList>
    </citation>
    <scope>NUCLEOTIDE SEQUENCE [LARGE SCALE GENOMIC DNA]</scope>
    <source>
        <strain evidence="7 8">TMW 1.1827</strain>
    </source>
</reference>
<dbReference type="PANTHER" id="PTHR43026:SF1">
    <property type="entry name" value="2-HYDROXYACID DEHYDROGENASE HOMOLOG 1-RELATED"/>
    <property type="match status" value="1"/>
</dbReference>
<keyword evidence="2 4" id="KW-0560">Oxidoreductase</keyword>
<feature type="domain" description="D-isomer specific 2-hydroxyacid dehydrogenase catalytic" evidence="5">
    <location>
        <begin position="7"/>
        <end position="328"/>
    </location>
</feature>
<proteinExistence type="inferred from homology"/>
<dbReference type="PROSITE" id="PS00671">
    <property type="entry name" value="D_2_HYDROXYACID_DH_3"/>
    <property type="match status" value="1"/>
</dbReference>
<dbReference type="Proteomes" id="UP000324497">
    <property type="component" value="Chromosome"/>
</dbReference>
<feature type="domain" description="D-isomer specific 2-hydroxyacid dehydrogenase NAD-binding" evidence="6">
    <location>
        <begin position="111"/>
        <end position="297"/>
    </location>
</feature>
<dbReference type="GO" id="GO:0051287">
    <property type="term" value="F:NAD binding"/>
    <property type="evidence" value="ECO:0007669"/>
    <property type="project" value="InterPro"/>
</dbReference>
<dbReference type="InterPro" id="IPR006139">
    <property type="entry name" value="D-isomer_2_OHA_DH_cat_dom"/>
</dbReference>
<evidence type="ECO:0000259" key="5">
    <source>
        <dbReference type="Pfam" id="PF00389"/>
    </source>
</evidence>
<dbReference type="Pfam" id="PF00389">
    <property type="entry name" value="2-Hacid_dh"/>
    <property type="match status" value="1"/>
</dbReference>
<dbReference type="SUPFAM" id="SSF51735">
    <property type="entry name" value="NAD(P)-binding Rossmann-fold domains"/>
    <property type="match status" value="1"/>
</dbReference>
<dbReference type="GeneID" id="78521380"/>